<feature type="compositionally biased region" description="Polar residues" evidence="1">
    <location>
        <begin position="220"/>
        <end position="229"/>
    </location>
</feature>
<organism evidence="3 4">
    <name type="scientific">Xenopus laevis</name>
    <name type="common">African clawed frog</name>
    <dbReference type="NCBI Taxonomy" id="8355"/>
    <lineage>
        <taxon>Eukaryota</taxon>
        <taxon>Metazoa</taxon>
        <taxon>Chordata</taxon>
        <taxon>Craniata</taxon>
        <taxon>Vertebrata</taxon>
        <taxon>Euteleostomi</taxon>
        <taxon>Amphibia</taxon>
        <taxon>Batrachia</taxon>
        <taxon>Anura</taxon>
        <taxon>Pipoidea</taxon>
        <taxon>Pipidae</taxon>
        <taxon>Xenopodinae</taxon>
        <taxon>Xenopus</taxon>
        <taxon>Xenopus</taxon>
    </lineage>
</organism>
<proteinExistence type="predicted"/>
<sequence length="247" mass="26967">MGVLSAINRCDVTGLLSLVAGESIPYGRIVFRSNTMRLIMAPARGTFLLLCCLHSLIPFCAADDEEEDDCKKPGCSQGTSWVNLWYVWLILVTIFLLLLCGTTASCIKFCCKKKKPPVQTFQNHPCEVTVIAIDNDSTIHSTVTSYSSVQYPHMFPFVDPDRSAMSPPAYSLYAMELPPAYDEAIKLAKTGNEVGPSASAPKLEGITEQEGPEDEPHQEAGQQTFSNVAESPPCYEESEASQGQSQS</sequence>
<dbReference type="AlphaFoldDB" id="A0A974HC99"/>
<accession>A0A974HC99</accession>
<name>A0A974HC99_XENLA</name>
<feature type="transmembrane region" description="Helical" evidence="2">
    <location>
        <begin position="38"/>
        <end position="57"/>
    </location>
</feature>
<evidence type="ECO:0000256" key="2">
    <source>
        <dbReference type="SAM" id="Phobius"/>
    </source>
</evidence>
<feature type="transmembrane region" description="Helical" evidence="2">
    <location>
        <begin position="85"/>
        <end position="107"/>
    </location>
</feature>
<dbReference type="PANTHER" id="PTHR33955:SF2">
    <property type="entry name" value="TRANSMEMBRANE PROTEIN 52"/>
    <property type="match status" value="1"/>
</dbReference>
<dbReference type="Pfam" id="PF14979">
    <property type="entry name" value="TMEM52"/>
    <property type="match status" value="1"/>
</dbReference>
<dbReference type="OMA" id="IMAPARG"/>
<protein>
    <recommendedName>
        <fullName evidence="5">Transmembrane protein 52</fullName>
    </recommendedName>
</protein>
<evidence type="ECO:0000256" key="1">
    <source>
        <dbReference type="SAM" id="MobiDB-lite"/>
    </source>
</evidence>
<keyword evidence="2" id="KW-1133">Transmembrane helix</keyword>
<evidence type="ECO:0000313" key="4">
    <source>
        <dbReference type="Proteomes" id="UP000694892"/>
    </source>
</evidence>
<feature type="region of interest" description="Disordered" evidence="1">
    <location>
        <begin position="192"/>
        <end position="247"/>
    </location>
</feature>
<dbReference type="EMBL" id="CM004478">
    <property type="protein sequence ID" value="OCT72635.1"/>
    <property type="molecule type" value="Genomic_DNA"/>
</dbReference>
<dbReference type="Proteomes" id="UP000694892">
    <property type="component" value="Chromosome 7L"/>
</dbReference>
<keyword evidence="2" id="KW-0472">Membrane</keyword>
<gene>
    <name evidence="3" type="ORF">XELAEV_18035617mg</name>
</gene>
<keyword evidence="2" id="KW-0812">Transmembrane</keyword>
<evidence type="ECO:0000313" key="3">
    <source>
        <dbReference type="EMBL" id="OCT72635.1"/>
    </source>
</evidence>
<dbReference type="PANTHER" id="PTHR33955">
    <property type="entry name" value="TRANSMEMBRANE PROTEIN 52"/>
    <property type="match status" value="1"/>
</dbReference>
<dbReference type="InterPro" id="IPR038942">
    <property type="entry name" value="TMEM52"/>
</dbReference>
<evidence type="ECO:0008006" key="5">
    <source>
        <dbReference type="Google" id="ProtNLM"/>
    </source>
</evidence>
<reference evidence="4" key="1">
    <citation type="journal article" date="2016" name="Nature">
        <title>Genome evolution in the allotetraploid frog Xenopus laevis.</title>
        <authorList>
            <person name="Session A.M."/>
            <person name="Uno Y."/>
            <person name="Kwon T."/>
            <person name="Chapman J.A."/>
            <person name="Toyoda A."/>
            <person name="Takahashi S."/>
            <person name="Fukui A."/>
            <person name="Hikosaka A."/>
            <person name="Suzuki A."/>
            <person name="Kondo M."/>
            <person name="van Heeringen S.J."/>
            <person name="Quigley I."/>
            <person name="Heinz S."/>
            <person name="Ogino H."/>
            <person name="Ochi H."/>
            <person name="Hellsten U."/>
            <person name="Lyons J.B."/>
            <person name="Simakov O."/>
            <person name="Putnam N."/>
            <person name="Stites J."/>
            <person name="Kuroki Y."/>
            <person name="Tanaka T."/>
            <person name="Michiue T."/>
            <person name="Watanabe M."/>
            <person name="Bogdanovic O."/>
            <person name="Lister R."/>
            <person name="Georgiou G."/>
            <person name="Paranjpe S.S."/>
            <person name="van Kruijsbergen I."/>
            <person name="Shu S."/>
            <person name="Carlson J."/>
            <person name="Kinoshita T."/>
            <person name="Ohta Y."/>
            <person name="Mawaribuchi S."/>
            <person name="Jenkins J."/>
            <person name="Grimwood J."/>
            <person name="Schmutz J."/>
            <person name="Mitros T."/>
            <person name="Mozaffari S.V."/>
            <person name="Suzuki Y."/>
            <person name="Haramoto Y."/>
            <person name="Yamamoto T.S."/>
            <person name="Takagi C."/>
            <person name="Heald R."/>
            <person name="Miller K."/>
            <person name="Haudenschild C."/>
            <person name="Kitzman J."/>
            <person name="Nakayama T."/>
            <person name="Izutsu Y."/>
            <person name="Robert J."/>
            <person name="Fortriede J."/>
            <person name="Burns K."/>
            <person name="Lotay V."/>
            <person name="Karimi K."/>
            <person name="Yasuoka Y."/>
            <person name="Dichmann D.S."/>
            <person name="Flajnik M.F."/>
            <person name="Houston D.W."/>
            <person name="Shendure J."/>
            <person name="DuPasquier L."/>
            <person name="Vize P.D."/>
            <person name="Zorn A.M."/>
            <person name="Ito M."/>
            <person name="Marcotte E.M."/>
            <person name="Wallingford J.B."/>
            <person name="Ito Y."/>
            <person name="Asashima M."/>
            <person name="Ueno N."/>
            <person name="Matsuda Y."/>
            <person name="Veenstra G.J."/>
            <person name="Fujiyama A."/>
            <person name="Harland R.M."/>
            <person name="Taira M."/>
            <person name="Rokhsar D.S."/>
        </authorList>
    </citation>
    <scope>NUCLEOTIDE SEQUENCE [LARGE SCALE GENOMIC DNA]</scope>
    <source>
        <strain evidence="4">J</strain>
    </source>
</reference>